<name>A0AAD7EEW6_9AGAR</name>
<dbReference type="SUPFAM" id="SSF51430">
    <property type="entry name" value="NAD(P)-linked oxidoreductase"/>
    <property type="match status" value="1"/>
</dbReference>
<evidence type="ECO:0000259" key="2">
    <source>
        <dbReference type="Pfam" id="PF00248"/>
    </source>
</evidence>
<dbReference type="Proteomes" id="UP001218218">
    <property type="component" value="Unassembled WGS sequence"/>
</dbReference>
<protein>
    <submittedName>
        <fullName evidence="3">NADP-dependent oxidoreductase domain-containing protein</fullName>
    </submittedName>
</protein>
<feature type="domain" description="NADP-dependent oxidoreductase" evidence="2">
    <location>
        <begin position="8"/>
        <end position="73"/>
    </location>
</feature>
<dbReference type="Gene3D" id="3.20.20.100">
    <property type="entry name" value="NADP-dependent oxidoreductase domain"/>
    <property type="match status" value="1"/>
</dbReference>
<dbReference type="Pfam" id="PF00248">
    <property type="entry name" value="Aldo_ket_red"/>
    <property type="match status" value="1"/>
</dbReference>
<proteinExistence type="predicted"/>
<accession>A0AAD7EEW6</accession>
<dbReference type="InterPro" id="IPR036812">
    <property type="entry name" value="NAD(P)_OxRdtase_dom_sf"/>
</dbReference>
<reference evidence="3" key="1">
    <citation type="submission" date="2023-03" db="EMBL/GenBank/DDBJ databases">
        <title>Massive genome expansion in bonnet fungi (Mycena s.s.) driven by repeated elements and novel gene families across ecological guilds.</title>
        <authorList>
            <consortium name="Lawrence Berkeley National Laboratory"/>
            <person name="Harder C.B."/>
            <person name="Miyauchi S."/>
            <person name="Viragh M."/>
            <person name="Kuo A."/>
            <person name="Thoen E."/>
            <person name="Andreopoulos B."/>
            <person name="Lu D."/>
            <person name="Skrede I."/>
            <person name="Drula E."/>
            <person name="Henrissat B."/>
            <person name="Morin E."/>
            <person name="Kohler A."/>
            <person name="Barry K."/>
            <person name="LaButti K."/>
            <person name="Morin E."/>
            <person name="Salamov A."/>
            <person name="Lipzen A."/>
            <person name="Mereny Z."/>
            <person name="Hegedus B."/>
            <person name="Baldrian P."/>
            <person name="Stursova M."/>
            <person name="Weitz H."/>
            <person name="Taylor A."/>
            <person name="Grigoriev I.V."/>
            <person name="Nagy L.G."/>
            <person name="Martin F."/>
            <person name="Kauserud H."/>
        </authorList>
    </citation>
    <scope>NUCLEOTIDE SEQUENCE</scope>
    <source>
        <strain evidence="3">CBHHK002</strain>
    </source>
</reference>
<dbReference type="EMBL" id="JARIHO010000056">
    <property type="protein sequence ID" value="KAJ7318705.1"/>
    <property type="molecule type" value="Genomic_DNA"/>
</dbReference>
<evidence type="ECO:0000256" key="1">
    <source>
        <dbReference type="ARBA" id="ARBA00023002"/>
    </source>
</evidence>
<sequence>MLASMGYRTRILASVQDSLKRLQFDYIDLLQSHGFDYQTPIAETMEALHEVVKTGYVRYIGMSPCHAAVSCYAKYATGGSSKSCRPTDNGF</sequence>
<dbReference type="PANTHER" id="PTHR43364">
    <property type="entry name" value="NADH-SPECIFIC METHYLGLYOXAL REDUCTASE-RELATED"/>
    <property type="match status" value="1"/>
</dbReference>
<dbReference type="GO" id="GO:0016491">
    <property type="term" value="F:oxidoreductase activity"/>
    <property type="evidence" value="ECO:0007669"/>
    <property type="project" value="UniProtKB-KW"/>
</dbReference>
<evidence type="ECO:0000313" key="4">
    <source>
        <dbReference type="Proteomes" id="UP001218218"/>
    </source>
</evidence>
<dbReference type="InterPro" id="IPR023210">
    <property type="entry name" value="NADP_OxRdtase_dom"/>
</dbReference>
<comment type="caution">
    <text evidence="3">The sequence shown here is derived from an EMBL/GenBank/DDBJ whole genome shotgun (WGS) entry which is preliminary data.</text>
</comment>
<organism evidence="3 4">
    <name type="scientific">Mycena albidolilacea</name>
    <dbReference type="NCBI Taxonomy" id="1033008"/>
    <lineage>
        <taxon>Eukaryota</taxon>
        <taxon>Fungi</taxon>
        <taxon>Dikarya</taxon>
        <taxon>Basidiomycota</taxon>
        <taxon>Agaricomycotina</taxon>
        <taxon>Agaricomycetes</taxon>
        <taxon>Agaricomycetidae</taxon>
        <taxon>Agaricales</taxon>
        <taxon>Marasmiineae</taxon>
        <taxon>Mycenaceae</taxon>
        <taxon>Mycena</taxon>
    </lineage>
</organism>
<dbReference type="AlphaFoldDB" id="A0AAD7EEW6"/>
<keyword evidence="1" id="KW-0560">Oxidoreductase</keyword>
<gene>
    <name evidence="3" type="ORF">DFH08DRAFT_891755</name>
</gene>
<dbReference type="InterPro" id="IPR050523">
    <property type="entry name" value="AKR_Detox_Biosynth"/>
</dbReference>
<dbReference type="PANTHER" id="PTHR43364:SF4">
    <property type="entry name" value="NAD(P)-LINKED OXIDOREDUCTASE SUPERFAMILY PROTEIN"/>
    <property type="match status" value="1"/>
</dbReference>
<keyword evidence="4" id="KW-1185">Reference proteome</keyword>
<evidence type="ECO:0000313" key="3">
    <source>
        <dbReference type="EMBL" id="KAJ7318705.1"/>
    </source>
</evidence>